<feature type="domain" description="RING-type" evidence="7">
    <location>
        <begin position="1017"/>
        <end position="1056"/>
    </location>
</feature>
<protein>
    <submittedName>
        <fullName evidence="9">Uncharacterized protein</fullName>
    </submittedName>
</protein>
<dbReference type="InterPro" id="IPR013083">
    <property type="entry name" value="Znf_RING/FYVE/PHD"/>
</dbReference>
<dbReference type="InterPro" id="IPR013087">
    <property type="entry name" value="Znf_C2H2_type"/>
</dbReference>
<evidence type="ECO:0000256" key="6">
    <source>
        <dbReference type="SAM" id="MobiDB-lite"/>
    </source>
</evidence>
<evidence type="ECO:0000313" key="9">
    <source>
        <dbReference type="EMBL" id="KAG1795328.1"/>
    </source>
</evidence>
<evidence type="ECO:0000256" key="2">
    <source>
        <dbReference type="ARBA" id="ARBA00022737"/>
    </source>
</evidence>
<proteinExistence type="predicted"/>
<feature type="region of interest" description="Disordered" evidence="6">
    <location>
        <begin position="951"/>
        <end position="981"/>
    </location>
</feature>
<dbReference type="Proteomes" id="UP000719766">
    <property type="component" value="Unassembled WGS sequence"/>
</dbReference>
<dbReference type="Gene3D" id="3.30.160.60">
    <property type="entry name" value="Classic Zinc Finger"/>
    <property type="match status" value="6"/>
</dbReference>
<evidence type="ECO:0000313" key="10">
    <source>
        <dbReference type="Proteomes" id="UP000719766"/>
    </source>
</evidence>
<feature type="domain" description="C2H2-type" evidence="8">
    <location>
        <begin position="58"/>
        <end position="88"/>
    </location>
</feature>
<feature type="domain" description="C2H2-type" evidence="8">
    <location>
        <begin position="343"/>
        <end position="367"/>
    </location>
</feature>
<keyword evidence="2" id="KW-0677">Repeat</keyword>
<dbReference type="InterPro" id="IPR018957">
    <property type="entry name" value="Znf_C3HC4_RING-type"/>
</dbReference>
<dbReference type="PROSITE" id="PS50157">
    <property type="entry name" value="ZINC_FINGER_C2H2_2"/>
    <property type="match status" value="9"/>
</dbReference>
<dbReference type="PANTHER" id="PTHR24379">
    <property type="entry name" value="KRAB AND ZINC FINGER DOMAIN-CONTAINING"/>
    <property type="match status" value="1"/>
</dbReference>
<evidence type="ECO:0000256" key="1">
    <source>
        <dbReference type="ARBA" id="ARBA00022723"/>
    </source>
</evidence>
<keyword evidence="4" id="KW-0862">Zinc</keyword>
<gene>
    <name evidence="9" type="ORF">HD556DRAFT_379539</name>
</gene>
<dbReference type="PROSITE" id="PS00028">
    <property type="entry name" value="ZINC_FINGER_C2H2_1"/>
    <property type="match status" value="11"/>
</dbReference>
<sequence length="1075" mass="117595">MPSCPLCPPPGTQAASLTELEAHIKMKHVVAGISCKFCQRDFKNNAALIQHIASKKHYKCTAAGCPRTFMTTTELSAHIKAAHNAGPKDPPAAASSKAKATIPVTFPCGPCGMDFVSPEALQHHMSVDHAPKNPCPSCYQSFSSSGALEEHQSISHPVPKVQPSGCLGCSMCNQTFASADELYGHIRVVHPLETPAKKVYPCLSCHRTFSKMSKLTAHSETHPSGPVCAICGHKCPSQHVLDDHVAAVHTPALNNCGVCNVAFSSEEGLHRHYLQSSKDAHPKCVECDLGFKNDAVYTTHRQTSHPEPPRPVSPPASYRCSLCNNVFKLQLALDDHTAAKHSYPCPLCNDVFKLQSALDDHTTAKHSYPCLMCNDVFKLQSALDDHTAAKHSFHCLLCNNVFKLQSALDDHTVAKHSFTCGMCELVCPEEEVLREHIASAHSCPICHEGIFANMDLLNEHLADHAAPYRCEFCQTRYADEEGLRQHYRESPDVIHPSCMRCDLGFQDEGEYHNHTEMIHPQISCHPCDGALFDPGELSMHYLTSRNHPVCDKCQVGFSDQAEFAMHGATEHPEAYCHLCQWQFECSESLQNHIRHFVAHPKCMDCELRFADADAYQHHLFVVHRPRSSEPATRQDFDPDALDNGDGIVHSEKHFFNPFSPNRVNSTWGFSVDHDLPYAPSIPLPPSASGYSSPLSQRVLTRSSVGSRSSSRTLSPPPICGIKVSQLETGHTMDHSESPDFEHSPLSNVPAVGTPLISSTDFRSPFSPRPDPPALFPSQELNGASHSDQESTASARSPETSSPVIKLPENGASPMSSSGWSTLSGEDASRMSDKSDDSPSHRPVGLGVPMLRLQVPVPNGGSQTTSILATPSSISPESAGIDISANVTPDYLREARAYLAVTHPGQAPSTVNHLHSPAMTSPSLTSIGLTTASRERRREVRFEESIMSEPLWENRSSDSTDSSFDPPVLQGRRKYGVQKKSGASKLPRFAPLKPGRVAGRNGINHLTNGTSSLSPYHCRICRRETCEDLTTTTCGHLFCNACITDAVIRDSRCPVCRNAVLLYCLFRIDTTVTCHD</sequence>
<organism evidence="9 10">
    <name type="scientific">Suillus plorans</name>
    <dbReference type="NCBI Taxonomy" id="116603"/>
    <lineage>
        <taxon>Eukaryota</taxon>
        <taxon>Fungi</taxon>
        <taxon>Dikarya</taxon>
        <taxon>Basidiomycota</taxon>
        <taxon>Agaricomycotina</taxon>
        <taxon>Agaricomycetes</taxon>
        <taxon>Agaricomycetidae</taxon>
        <taxon>Boletales</taxon>
        <taxon>Suillineae</taxon>
        <taxon>Suillaceae</taxon>
        <taxon>Suillus</taxon>
    </lineage>
</organism>
<accession>A0A9P7AS34</accession>
<dbReference type="OrthoDB" id="6105938at2759"/>
<feature type="compositionally biased region" description="Polar residues" evidence="6">
    <location>
        <begin position="778"/>
        <end position="802"/>
    </location>
</feature>
<dbReference type="InterPro" id="IPR036236">
    <property type="entry name" value="Znf_C2H2_sf"/>
</dbReference>
<feature type="compositionally biased region" description="Basic and acidic residues" evidence="6">
    <location>
        <begin position="826"/>
        <end position="839"/>
    </location>
</feature>
<feature type="compositionally biased region" description="Basic and acidic residues" evidence="6">
    <location>
        <begin position="730"/>
        <end position="742"/>
    </location>
</feature>
<keyword evidence="3 5" id="KW-0863">Zinc-finger</keyword>
<dbReference type="GeneID" id="64604198"/>
<dbReference type="InterPro" id="IPR001841">
    <property type="entry name" value="Znf_RING"/>
</dbReference>
<comment type="caution">
    <text evidence="9">The sequence shown here is derived from an EMBL/GenBank/DDBJ whole genome shotgun (WGS) entry which is preliminary data.</text>
</comment>
<feature type="domain" description="C2H2-type" evidence="8">
    <location>
        <begin position="368"/>
        <end position="392"/>
    </location>
</feature>
<dbReference type="SUPFAM" id="SSF57667">
    <property type="entry name" value="beta-beta-alpha zinc fingers"/>
    <property type="match status" value="3"/>
</dbReference>
<dbReference type="AlphaFoldDB" id="A0A9P7AS34"/>
<dbReference type="SMART" id="SM00184">
    <property type="entry name" value="RING"/>
    <property type="match status" value="1"/>
</dbReference>
<feature type="compositionally biased region" description="Polar residues" evidence="6">
    <location>
        <begin position="916"/>
        <end position="931"/>
    </location>
</feature>
<evidence type="ECO:0000256" key="5">
    <source>
        <dbReference type="PROSITE-ProRule" id="PRU00042"/>
    </source>
</evidence>
<feature type="domain" description="C2H2-type" evidence="8">
    <location>
        <begin position="318"/>
        <end position="346"/>
    </location>
</feature>
<dbReference type="EMBL" id="JABBWE010000022">
    <property type="protein sequence ID" value="KAG1795328.1"/>
    <property type="molecule type" value="Genomic_DNA"/>
</dbReference>
<feature type="compositionally biased region" description="Low complexity" evidence="6">
    <location>
        <begin position="697"/>
        <end position="713"/>
    </location>
</feature>
<feature type="domain" description="C2H2-type" evidence="8">
    <location>
        <begin position="167"/>
        <end position="195"/>
    </location>
</feature>
<dbReference type="Gene3D" id="3.30.40.10">
    <property type="entry name" value="Zinc/RING finger domain, C3HC4 (zinc finger)"/>
    <property type="match status" value="1"/>
</dbReference>
<evidence type="ECO:0000259" key="7">
    <source>
        <dbReference type="PROSITE" id="PS50089"/>
    </source>
</evidence>
<evidence type="ECO:0000259" key="8">
    <source>
        <dbReference type="PROSITE" id="PS50157"/>
    </source>
</evidence>
<dbReference type="PROSITE" id="PS50089">
    <property type="entry name" value="ZF_RING_2"/>
    <property type="match status" value="1"/>
</dbReference>
<dbReference type="InterPro" id="IPR022755">
    <property type="entry name" value="Znf_C2H2_jaz"/>
</dbReference>
<feature type="domain" description="C2H2-type" evidence="8">
    <location>
        <begin position="468"/>
        <end position="495"/>
    </location>
</feature>
<dbReference type="PANTHER" id="PTHR24379:SF121">
    <property type="entry name" value="C2H2-TYPE DOMAIN-CONTAINING PROTEIN"/>
    <property type="match status" value="1"/>
</dbReference>
<feature type="region of interest" description="Disordered" evidence="6">
    <location>
        <begin position="687"/>
        <end position="845"/>
    </location>
</feature>
<keyword evidence="10" id="KW-1185">Reference proteome</keyword>
<feature type="domain" description="C2H2-type" evidence="8">
    <location>
        <begin position="133"/>
        <end position="161"/>
    </location>
</feature>
<dbReference type="PROSITE" id="PS00518">
    <property type="entry name" value="ZF_RING_1"/>
    <property type="match status" value="1"/>
</dbReference>
<dbReference type="Pfam" id="PF00097">
    <property type="entry name" value="zf-C3HC4"/>
    <property type="match status" value="1"/>
</dbReference>
<feature type="domain" description="C2H2-type" evidence="8">
    <location>
        <begin position="106"/>
        <end position="134"/>
    </location>
</feature>
<dbReference type="InterPro" id="IPR017907">
    <property type="entry name" value="Znf_RING_CS"/>
</dbReference>
<dbReference type="SMART" id="SM00355">
    <property type="entry name" value="ZnF_C2H2"/>
    <property type="match status" value="22"/>
</dbReference>
<dbReference type="GO" id="GO:0008270">
    <property type="term" value="F:zinc ion binding"/>
    <property type="evidence" value="ECO:0007669"/>
    <property type="project" value="UniProtKB-KW"/>
</dbReference>
<feature type="domain" description="C2H2-type" evidence="8">
    <location>
        <begin position="200"/>
        <end position="222"/>
    </location>
</feature>
<dbReference type="RefSeq" id="XP_041161201.1">
    <property type="nucleotide sequence ID" value="XM_041310434.1"/>
</dbReference>
<evidence type="ECO:0000256" key="4">
    <source>
        <dbReference type="ARBA" id="ARBA00022833"/>
    </source>
</evidence>
<dbReference type="SUPFAM" id="SSF57850">
    <property type="entry name" value="RING/U-box"/>
    <property type="match status" value="1"/>
</dbReference>
<reference evidence="9" key="1">
    <citation type="journal article" date="2020" name="New Phytol.">
        <title>Comparative genomics reveals dynamic genome evolution in host specialist ectomycorrhizal fungi.</title>
        <authorList>
            <person name="Lofgren L.A."/>
            <person name="Nguyen N.H."/>
            <person name="Vilgalys R."/>
            <person name="Ruytinx J."/>
            <person name="Liao H.L."/>
            <person name="Branco S."/>
            <person name="Kuo A."/>
            <person name="LaButti K."/>
            <person name="Lipzen A."/>
            <person name="Andreopoulos W."/>
            <person name="Pangilinan J."/>
            <person name="Riley R."/>
            <person name="Hundley H."/>
            <person name="Na H."/>
            <person name="Barry K."/>
            <person name="Grigoriev I.V."/>
            <person name="Stajich J.E."/>
            <person name="Kennedy P.G."/>
        </authorList>
    </citation>
    <scope>NUCLEOTIDE SEQUENCE</scope>
    <source>
        <strain evidence="9">S12</strain>
    </source>
</reference>
<dbReference type="Pfam" id="PF12171">
    <property type="entry name" value="zf-C2H2_jaz"/>
    <property type="match status" value="1"/>
</dbReference>
<name>A0A9P7AS34_9AGAM</name>
<feature type="compositionally biased region" description="Polar residues" evidence="6">
    <location>
        <begin position="812"/>
        <end position="823"/>
    </location>
</feature>
<feature type="region of interest" description="Disordered" evidence="6">
    <location>
        <begin position="916"/>
        <end position="935"/>
    </location>
</feature>
<evidence type="ECO:0000256" key="3">
    <source>
        <dbReference type="ARBA" id="ARBA00022771"/>
    </source>
</evidence>
<keyword evidence="1" id="KW-0479">Metal-binding</keyword>